<dbReference type="EMBL" id="MVGC01000464">
    <property type="protein sequence ID" value="RJE18994.1"/>
    <property type="molecule type" value="Genomic_DNA"/>
</dbReference>
<dbReference type="Proteomes" id="UP000266188">
    <property type="component" value="Unassembled WGS sequence"/>
</dbReference>
<keyword evidence="2" id="KW-1185">Reference proteome</keyword>
<organism evidence="1 2">
    <name type="scientific">Aspergillus sclerotialis</name>
    <dbReference type="NCBI Taxonomy" id="2070753"/>
    <lineage>
        <taxon>Eukaryota</taxon>
        <taxon>Fungi</taxon>
        <taxon>Dikarya</taxon>
        <taxon>Ascomycota</taxon>
        <taxon>Pezizomycotina</taxon>
        <taxon>Eurotiomycetes</taxon>
        <taxon>Eurotiomycetidae</taxon>
        <taxon>Eurotiales</taxon>
        <taxon>Aspergillaceae</taxon>
        <taxon>Aspergillus</taxon>
        <taxon>Aspergillus subgen. Polypaecilum</taxon>
    </lineage>
</organism>
<dbReference type="PANTHER" id="PTHR39142:SF1">
    <property type="entry name" value="AEL197CP"/>
    <property type="match status" value="1"/>
</dbReference>
<accession>A0A3A2ZI27</accession>
<evidence type="ECO:0000313" key="1">
    <source>
        <dbReference type="EMBL" id="RJE18994.1"/>
    </source>
</evidence>
<reference evidence="2" key="1">
    <citation type="submission" date="2017-02" db="EMBL/GenBank/DDBJ databases">
        <authorList>
            <person name="Tafer H."/>
            <person name="Lopandic K."/>
        </authorList>
    </citation>
    <scope>NUCLEOTIDE SEQUENCE [LARGE SCALE GENOMIC DNA]</scope>
    <source>
        <strain evidence="2">CBS 366.77</strain>
    </source>
</reference>
<dbReference type="InterPro" id="IPR024338">
    <property type="entry name" value="MID1/Yam8"/>
</dbReference>
<dbReference type="Pfam" id="PF12929">
    <property type="entry name" value="Mid1"/>
    <property type="match status" value="1"/>
</dbReference>
<comment type="caution">
    <text evidence="1">The sequence shown here is derived from an EMBL/GenBank/DDBJ whole genome shotgun (WGS) entry which is preliminary data.</text>
</comment>
<dbReference type="STRING" id="2070753.A0A3A2ZI27"/>
<evidence type="ECO:0000313" key="2">
    <source>
        <dbReference type="Proteomes" id="UP000266188"/>
    </source>
</evidence>
<protein>
    <submittedName>
        <fullName evidence="1">Calcium channel</fullName>
    </submittedName>
</protein>
<dbReference type="GO" id="GO:0098703">
    <property type="term" value="P:calcium ion import across plasma membrane"/>
    <property type="evidence" value="ECO:0007669"/>
    <property type="project" value="InterPro"/>
</dbReference>
<dbReference type="PANTHER" id="PTHR39142">
    <property type="entry name" value="MID1P"/>
    <property type="match status" value="1"/>
</dbReference>
<dbReference type="AlphaFoldDB" id="A0A3A2ZI27"/>
<gene>
    <name evidence="1" type="ORF">PHISCL_08673</name>
</gene>
<proteinExistence type="predicted"/>
<sequence>MPLQLKFLQYNLAATVSTALILLGLLSAIITPSFFAHATDNTSLVSENQDGLIFSDGQDFRFPLELFNGLELRDGEDEDEDGDEGLDTRSLDVVRRGPSGVSSMANNEFQHDTIKIGETQWWYFPKEQVNGKKSNVKSGFPASIGVDHTAGENHTQPSNGIWKRSPTVYISLTTCSKPEVSTSGSGNASGFPQLEVYVSKSASLQKPGPGKDSSSQIFYKAHKGYMSAAIEADGDVFIGVAAPETKDYKGEYKYQIAASIDTYFHTVDEHDPFLYFLDADTTAALLVSNNLTQSEPGSDNYNEWMNFSTPYTMFAHNVNDTSLAGLELSYCALNQHAHVSKKTHEVRESMTNRGLGSKPKEQFYVTGLNRSSFYYGILARDGNGTKSGNKIVGGGGKVWKPMNFTTKAEENCAVLFDLPFCSEVAYAVPSNPSLTISELSKIYDNNARKLYRNFSYSLQQVQCDATPESQYSLAVNCTACERAYKEWLCAVTIPRCADFSDNAHFLHVRNAGQKFLNGSSIPPENHLRKFPATNSSRNPLIDKEIKPGPYKEILTCQDVCHTLVKNCPASLQFSCPQGKQLDWSYGVRNESGIITCNYLGAAYYLSHAPSFCQRAWSALIGIGGFWVVFWTLGF</sequence>
<dbReference type="OrthoDB" id="5405745at2759"/>
<name>A0A3A2ZI27_9EURO</name>
<dbReference type="GO" id="GO:0005262">
    <property type="term" value="F:calcium channel activity"/>
    <property type="evidence" value="ECO:0007669"/>
    <property type="project" value="InterPro"/>
</dbReference>